<name>X6PDD6_RETFI</name>
<evidence type="ECO:0000313" key="2">
    <source>
        <dbReference type="EMBL" id="ETO35687.1"/>
    </source>
</evidence>
<accession>X6PDD6</accession>
<evidence type="ECO:0000256" key="1">
    <source>
        <dbReference type="SAM" id="Phobius"/>
    </source>
</evidence>
<keyword evidence="3" id="KW-1185">Reference proteome</keyword>
<dbReference type="AlphaFoldDB" id="X6PDD6"/>
<reference evidence="2 3" key="1">
    <citation type="journal article" date="2013" name="Curr. Biol.">
        <title>The Genome of the Foraminiferan Reticulomyxa filosa.</title>
        <authorList>
            <person name="Glockner G."/>
            <person name="Hulsmann N."/>
            <person name="Schleicher M."/>
            <person name="Noegel A.A."/>
            <person name="Eichinger L."/>
            <person name="Gallinger C."/>
            <person name="Pawlowski J."/>
            <person name="Sierra R."/>
            <person name="Euteneuer U."/>
            <person name="Pillet L."/>
            <person name="Moustafa A."/>
            <person name="Platzer M."/>
            <person name="Groth M."/>
            <person name="Szafranski K."/>
            <person name="Schliwa M."/>
        </authorList>
    </citation>
    <scope>NUCLEOTIDE SEQUENCE [LARGE SCALE GENOMIC DNA]</scope>
</reference>
<organism evidence="2 3">
    <name type="scientific">Reticulomyxa filosa</name>
    <dbReference type="NCBI Taxonomy" id="46433"/>
    <lineage>
        <taxon>Eukaryota</taxon>
        <taxon>Sar</taxon>
        <taxon>Rhizaria</taxon>
        <taxon>Retaria</taxon>
        <taxon>Foraminifera</taxon>
        <taxon>Monothalamids</taxon>
        <taxon>Reticulomyxidae</taxon>
        <taxon>Reticulomyxa</taxon>
    </lineage>
</organism>
<comment type="caution">
    <text evidence="2">The sequence shown here is derived from an EMBL/GenBank/DDBJ whole genome shotgun (WGS) entry which is preliminary data.</text>
</comment>
<keyword evidence="1" id="KW-0812">Transmembrane</keyword>
<dbReference type="EMBL" id="ASPP01001402">
    <property type="protein sequence ID" value="ETO35687.1"/>
    <property type="molecule type" value="Genomic_DNA"/>
</dbReference>
<feature type="transmembrane region" description="Helical" evidence="1">
    <location>
        <begin position="69"/>
        <end position="89"/>
    </location>
</feature>
<keyword evidence="1" id="KW-1133">Transmembrane helix</keyword>
<sequence length="207" mass="23662">MTSKKENYKAIQSLDSFLKKKKDRLSLLLWIWLFTPTNERFCVFLTWTISHSAPLNEGCWVDVTTPSVMPTIVMTTTIIMQSMFTLLICQLFQYIGLSFCASQYLSISLLLQQGHANGYTQIYDSNIAPLFVERNKDLDICNVLVALSHAEWIFNNILCQQWKGSTIDKTAIQRNSSSREEPFSDAGFLQVSPIVPNNGIIDLKHYH</sequence>
<dbReference type="Proteomes" id="UP000023152">
    <property type="component" value="Unassembled WGS sequence"/>
</dbReference>
<keyword evidence="1" id="KW-0472">Membrane</keyword>
<feature type="transmembrane region" description="Helical" evidence="1">
    <location>
        <begin position="27"/>
        <end position="49"/>
    </location>
</feature>
<protein>
    <submittedName>
        <fullName evidence="2">Uncharacterized protein</fullName>
    </submittedName>
</protein>
<evidence type="ECO:0000313" key="3">
    <source>
        <dbReference type="Proteomes" id="UP000023152"/>
    </source>
</evidence>
<gene>
    <name evidence="2" type="ORF">RFI_01375</name>
</gene>
<proteinExistence type="predicted"/>